<dbReference type="CDD" id="cd07302">
    <property type="entry name" value="CHD"/>
    <property type="match status" value="1"/>
</dbReference>
<feature type="domain" description="Guanylate cyclase" evidence="2">
    <location>
        <begin position="330"/>
        <end position="463"/>
    </location>
</feature>
<evidence type="ECO:0000259" key="1">
    <source>
        <dbReference type="PROSITE" id="PS50006"/>
    </source>
</evidence>
<dbReference type="PROSITE" id="PS50125">
    <property type="entry name" value="GUANYLATE_CYCLASE_2"/>
    <property type="match status" value="1"/>
</dbReference>
<keyword evidence="3" id="KW-0456">Lyase</keyword>
<evidence type="ECO:0000313" key="3">
    <source>
        <dbReference type="EMBL" id="QDU45867.1"/>
    </source>
</evidence>
<sequence length="588" mass="64968">MAECAESQNRATVVIESDKPLAVGRDEQCDFAIPWDKSISRKHVEVRLVGECLRVRRFAVAANPLFHRGAQVESCELEPGDHFVLGHTTFLFSDARTPRLSTPTQPVEEVAFSRDDLRRIQFLDADRRIEVLTHLPDVIWGARTDEELFVRLTTTLLAGIAGAEAAAVVSIAGDEPPVIEHWERRLEVAGEFRPSTRLIKAAVLEKEQSILHVWESEEHHQADYTITQEFDWAFCTPVRGAATQGWGLYLAGRFDRAANPAGQLDTSEQQLRGDVKFAELMAEIISAVRQVNRLERQQAGLRQFFAPRILSSLGDGFDTKSLDPRECDVTVLFCDLRGFSKQAEGARDELIHLLDRVSQALGVMTHHISEHGGVIGDYQGDAAMGFWGWPVATDSAALDACRAALGIRAAFAATAGKKDHALADFQMGIGIAHGRAVAGKIGTTNHVKVTVFGPVVNLASRLEGMTKQLRVPILLDEALVERIQDELTPEEGRIRKLARVLPYGMQTPVTVSELLPSEAAFPELTAAHLESYEHAVTNFLAGDWEQSYRALHDIPPSDRAQDFLNVLIAQHNRQAPGDWDGIVKLPSK</sequence>
<gene>
    <name evidence="3" type="primary">cyaA</name>
    <name evidence="3" type="ORF">Mal52_43640</name>
</gene>
<name>A0A517ZTR6_9PLAN</name>
<reference evidence="3 4" key="1">
    <citation type="submission" date="2019-02" db="EMBL/GenBank/DDBJ databases">
        <title>Deep-cultivation of Planctomycetes and their phenomic and genomic characterization uncovers novel biology.</title>
        <authorList>
            <person name="Wiegand S."/>
            <person name="Jogler M."/>
            <person name="Boedeker C."/>
            <person name="Pinto D."/>
            <person name="Vollmers J."/>
            <person name="Rivas-Marin E."/>
            <person name="Kohn T."/>
            <person name="Peeters S.H."/>
            <person name="Heuer A."/>
            <person name="Rast P."/>
            <person name="Oberbeckmann S."/>
            <person name="Bunk B."/>
            <person name="Jeske O."/>
            <person name="Meyerdierks A."/>
            <person name="Storesund J.E."/>
            <person name="Kallscheuer N."/>
            <person name="Luecker S."/>
            <person name="Lage O.M."/>
            <person name="Pohl T."/>
            <person name="Merkel B.J."/>
            <person name="Hornburger P."/>
            <person name="Mueller R.-W."/>
            <person name="Bruemmer F."/>
            <person name="Labrenz M."/>
            <person name="Spormann A.M."/>
            <person name="Op den Camp H."/>
            <person name="Overmann J."/>
            <person name="Amann R."/>
            <person name="Jetten M.S.M."/>
            <person name="Mascher T."/>
            <person name="Medema M.H."/>
            <person name="Devos D.P."/>
            <person name="Kaster A.-K."/>
            <person name="Ovreas L."/>
            <person name="Rohde M."/>
            <person name="Galperin M.Y."/>
            <person name="Jogler C."/>
        </authorList>
    </citation>
    <scope>NUCLEOTIDE SEQUENCE [LARGE SCALE GENOMIC DNA]</scope>
    <source>
        <strain evidence="3 4">Mal52</strain>
    </source>
</reference>
<dbReference type="OrthoDB" id="9806704at2"/>
<organism evidence="3 4">
    <name type="scientific">Symmachiella dynata</name>
    <dbReference type="NCBI Taxonomy" id="2527995"/>
    <lineage>
        <taxon>Bacteria</taxon>
        <taxon>Pseudomonadati</taxon>
        <taxon>Planctomycetota</taxon>
        <taxon>Planctomycetia</taxon>
        <taxon>Planctomycetales</taxon>
        <taxon>Planctomycetaceae</taxon>
        <taxon>Symmachiella</taxon>
    </lineage>
</organism>
<dbReference type="KEGG" id="sdyn:Mal52_43640"/>
<dbReference type="Proteomes" id="UP000319383">
    <property type="component" value="Chromosome"/>
</dbReference>
<dbReference type="Pfam" id="PF00211">
    <property type="entry name" value="Guanylate_cyc"/>
    <property type="match status" value="1"/>
</dbReference>
<dbReference type="PROSITE" id="PS50006">
    <property type="entry name" value="FHA_DOMAIN"/>
    <property type="match status" value="1"/>
</dbReference>
<accession>A0A517ZTR6</accession>
<dbReference type="InterPro" id="IPR050697">
    <property type="entry name" value="Adenylyl/Guanylyl_Cyclase_3/4"/>
</dbReference>
<evidence type="ECO:0000313" key="4">
    <source>
        <dbReference type="Proteomes" id="UP000319383"/>
    </source>
</evidence>
<dbReference type="GO" id="GO:0004016">
    <property type="term" value="F:adenylate cyclase activity"/>
    <property type="evidence" value="ECO:0007669"/>
    <property type="project" value="UniProtKB-EC"/>
</dbReference>
<dbReference type="Pfam" id="PF00498">
    <property type="entry name" value="FHA"/>
    <property type="match status" value="1"/>
</dbReference>
<dbReference type="SMART" id="SM00044">
    <property type="entry name" value="CYCc"/>
    <property type="match status" value="1"/>
</dbReference>
<dbReference type="AlphaFoldDB" id="A0A517ZTR6"/>
<dbReference type="SUPFAM" id="SSF55073">
    <property type="entry name" value="Nucleotide cyclase"/>
    <property type="match status" value="1"/>
</dbReference>
<feature type="domain" description="FHA" evidence="1">
    <location>
        <begin position="21"/>
        <end position="77"/>
    </location>
</feature>
<protein>
    <submittedName>
        <fullName evidence="3">Adenylate cyclase 1</fullName>
        <ecNumber evidence="3">4.6.1.1</ecNumber>
    </submittedName>
</protein>
<dbReference type="Gene3D" id="3.30.70.1230">
    <property type="entry name" value="Nucleotide cyclase"/>
    <property type="match status" value="1"/>
</dbReference>
<dbReference type="PANTHER" id="PTHR43081">
    <property type="entry name" value="ADENYLATE CYCLASE, TERMINAL-DIFFERENTIATION SPECIFIC-RELATED"/>
    <property type="match status" value="1"/>
</dbReference>
<evidence type="ECO:0000259" key="2">
    <source>
        <dbReference type="PROSITE" id="PS50125"/>
    </source>
</evidence>
<proteinExistence type="predicted"/>
<dbReference type="InterPro" id="IPR029787">
    <property type="entry name" value="Nucleotide_cyclase"/>
</dbReference>
<dbReference type="InterPro" id="IPR001054">
    <property type="entry name" value="A/G_cyclase"/>
</dbReference>
<dbReference type="InterPro" id="IPR008984">
    <property type="entry name" value="SMAD_FHA_dom_sf"/>
</dbReference>
<dbReference type="Gene3D" id="2.60.200.20">
    <property type="match status" value="1"/>
</dbReference>
<keyword evidence="4" id="KW-1185">Reference proteome</keyword>
<dbReference type="GO" id="GO:0006171">
    <property type="term" value="P:cAMP biosynthetic process"/>
    <property type="evidence" value="ECO:0007669"/>
    <property type="project" value="TreeGrafter"/>
</dbReference>
<dbReference type="InterPro" id="IPR000253">
    <property type="entry name" value="FHA_dom"/>
</dbReference>
<dbReference type="EC" id="4.6.1.1" evidence="3"/>
<dbReference type="CDD" id="cd00060">
    <property type="entry name" value="FHA"/>
    <property type="match status" value="1"/>
</dbReference>
<dbReference type="EMBL" id="CP036276">
    <property type="protein sequence ID" value="QDU45867.1"/>
    <property type="molecule type" value="Genomic_DNA"/>
</dbReference>
<dbReference type="SUPFAM" id="SSF49879">
    <property type="entry name" value="SMAD/FHA domain"/>
    <property type="match status" value="1"/>
</dbReference>
<dbReference type="PANTHER" id="PTHR43081:SF20">
    <property type="entry name" value="TWO-COMPONENT RESPONSE REGULATOR"/>
    <property type="match status" value="1"/>
</dbReference>
<dbReference type="GO" id="GO:0035556">
    <property type="term" value="P:intracellular signal transduction"/>
    <property type="evidence" value="ECO:0007669"/>
    <property type="project" value="InterPro"/>
</dbReference>